<evidence type="ECO:0000313" key="8">
    <source>
        <dbReference type="Proteomes" id="UP000076408"/>
    </source>
</evidence>
<comment type="similarity">
    <text evidence="1 4">Belongs to the serpin family.</text>
</comment>
<dbReference type="VEuPathDB" id="VectorBase:ASTEI07529"/>
<dbReference type="Proteomes" id="UP000076408">
    <property type="component" value="Unassembled WGS sequence"/>
</dbReference>
<dbReference type="GO" id="GO:0005615">
    <property type="term" value="C:extracellular space"/>
    <property type="evidence" value="ECO:0007669"/>
    <property type="project" value="InterPro"/>
</dbReference>
<dbReference type="SUPFAM" id="SSF56574">
    <property type="entry name" value="Serpins"/>
    <property type="match status" value="1"/>
</dbReference>
<dbReference type="Gene3D" id="2.30.39.10">
    <property type="entry name" value="Alpha-1-antitrypsin, domain 1"/>
    <property type="match status" value="1"/>
</dbReference>
<evidence type="ECO:0000256" key="5">
    <source>
        <dbReference type="SAM" id="MobiDB-lite"/>
    </source>
</evidence>
<dbReference type="VEuPathDB" id="VectorBase:ASTEI20_042550"/>
<feature type="region of interest" description="Disordered" evidence="5">
    <location>
        <begin position="159"/>
        <end position="180"/>
    </location>
</feature>
<dbReference type="InterPro" id="IPR042178">
    <property type="entry name" value="Serpin_sf_1"/>
</dbReference>
<accession>A0A182YGE3</accession>
<feature type="compositionally biased region" description="Polar residues" evidence="5">
    <location>
        <begin position="167"/>
        <end position="178"/>
    </location>
</feature>
<dbReference type="AlphaFoldDB" id="A0A182YGE3"/>
<name>A0A182YGE3_ANOST</name>
<dbReference type="CDD" id="cd00172">
    <property type="entry name" value="serpin"/>
    <property type="match status" value="1"/>
</dbReference>
<organism evidence="7 8">
    <name type="scientific">Anopheles stephensi</name>
    <name type="common">Indo-Pakistan malaria mosquito</name>
    <dbReference type="NCBI Taxonomy" id="30069"/>
    <lineage>
        <taxon>Eukaryota</taxon>
        <taxon>Metazoa</taxon>
        <taxon>Ecdysozoa</taxon>
        <taxon>Arthropoda</taxon>
        <taxon>Hexapoda</taxon>
        <taxon>Insecta</taxon>
        <taxon>Pterygota</taxon>
        <taxon>Neoptera</taxon>
        <taxon>Endopterygota</taxon>
        <taxon>Diptera</taxon>
        <taxon>Nematocera</taxon>
        <taxon>Culicoidea</taxon>
        <taxon>Culicidae</taxon>
        <taxon>Anophelinae</taxon>
        <taxon>Anopheles</taxon>
    </lineage>
</organism>
<evidence type="ECO:0000259" key="6">
    <source>
        <dbReference type="SMART" id="SM00093"/>
    </source>
</evidence>
<keyword evidence="3" id="KW-0722">Serine protease inhibitor</keyword>
<dbReference type="EnsemblMetazoa" id="ASTEI07529-RA">
    <property type="protein sequence ID" value="ASTEI07529-PA"/>
    <property type="gene ID" value="ASTEI07529"/>
</dbReference>
<feature type="domain" description="Serpin" evidence="6">
    <location>
        <begin position="1"/>
        <end position="368"/>
    </location>
</feature>
<dbReference type="VEuPathDB" id="VectorBase:ASTE008875"/>
<dbReference type="OMA" id="GMRWVEL"/>
<keyword evidence="8" id="KW-1185">Reference proteome</keyword>
<dbReference type="Gene3D" id="3.30.497.10">
    <property type="entry name" value="Antithrombin, subunit I, domain 2"/>
    <property type="match status" value="1"/>
</dbReference>
<dbReference type="SMART" id="SM00093">
    <property type="entry name" value="SERPIN"/>
    <property type="match status" value="1"/>
</dbReference>
<dbReference type="PANTHER" id="PTHR11461:SF211">
    <property type="entry name" value="GH10112P-RELATED"/>
    <property type="match status" value="1"/>
</dbReference>
<reference evidence="8" key="1">
    <citation type="journal article" date="2014" name="Genome Biol.">
        <title>Genome analysis of a major urban malaria vector mosquito, Anopheles stephensi.</title>
        <authorList>
            <person name="Jiang X."/>
            <person name="Peery A."/>
            <person name="Hall A.B."/>
            <person name="Sharma A."/>
            <person name="Chen X.G."/>
            <person name="Waterhouse R.M."/>
            <person name="Komissarov A."/>
            <person name="Riehle M.M."/>
            <person name="Shouche Y."/>
            <person name="Sharakhova M.V."/>
            <person name="Lawson D."/>
            <person name="Pakpour N."/>
            <person name="Arensburger P."/>
            <person name="Davidson V.L."/>
            <person name="Eiglmeier K."/>
            <person name="Emrich S."/>
            <person name="George P."/>
            <person name="Kennedy R.C."/>
            <person name="Mane S.P."/>
            <person name="Maslen G."/>
            <person name="Oringanje C."/>
            <person name="Qi Y."/>
            <person name="Settlage R."/>
            <person name="Tojo M."/>
            <person name="Tubio J.M."/>
            <person name="Unger M.F."/>
            <person name="Wang B."/>
            <person name="Vernick K.D."/>
            <person name="Ribeiro J.M."/>
            <person name="James A.A."/>
            <person name="Michel K."/>
            <person name="Riehle M.A."/>
            <person name="Luckhart S."/>
            <person name="Sharakhov I.V."/>
            <person name="Tu Z."/>
        </authorList>
    </citation>
    <scope>NUCLEOTIDE SEQUENCE [LARGE SCALE GENOMIC DNA]</scope>
    <source>
        <strain evidence="8">Indian</strain>
    </source>
</reference>
<dbReference type="PANTHER" id="PTHR11461">
    <property type="entry name" value="SERINE PROTEASE INHIBITOR, SERPIN"/>
    <property type="match status" value="1"/>
</dbReference>
<dbReference type="Pfam" id="PF00079">
    <property type="entry name" value="Serpin"/>
    <property type="match status" value="1"/>
</dbReference>
<keyword evidence="2" id="KW-0646">Protease inhibitor</keyword>
<protein>
    <recommendedName>
        <fullName evidence="6">Serpin domain-containing protein</fullName>
    </recommendedName>
</protein>
<proteinExistence type="inferred from homology"/>
<dbReference type="InterPro" id="IPR042185">
    <property type="entry name" value="Serpin_sf_2"/>
</dbReference>
<evidence type="ECO:0000256" key="4">
    <source>
        <dbReference type="RuleBase" id="RU000411"/>
    </source>
</evidence>
<dbReference type="GO" id="GO:0004867">
    <property type="term" value="F:serine-type endopeptidase inhibitor activity"/>
    <property type="evidence" value="ECO:0007669"/>
    <property type="project" value="UniProtKB-KW"/>
</dbReference>
<dbReference type="InterPro" id="IPR036186">
    <property type="entry name" value="Serpin_sf"/>
</dbReference>
<evidence type="ECO:0000256" key="3">
    <source>
        <dbReference type="ARBA" id="ARBA00022900"/>
    </source>
</evidence>
<dbReference type="InterPro" id="IPR000215">
    <property type="entry name" value="Serpin_fam"/>
</dbReference>
<reference evidence="7" key="2">
    <citation type="submission" date="2020-05" db="UniProtKB">
        <authorList>
            <consortium name="EnsemblMetazoa"/>
        </authorList>
    </citation>
    <scope>IDENTIFICATION</scope>
    <source>
        <strain evidence="7">Indian</strain>
    </source>
</reference>
<dbReference type="InterPro" id="IPR023796">
    <property type="entry name" value="Serpin_dom"/>
</dbReference>
<sequence>MMKTVVLPKHENTVLCPILPQTLLATLQDAADNVAKAELRSSVFASSRELGKLVRGQIIATQQSGVNKLDQAMAIFLGENTKISLPIEKNAREDGVDILQVNFQNRNAAAAVANDWVSQKSQGVIREIIAPSALDAATRVLMASVIYFKGKWKHQFTKTEPGRFETSESSENGRTPSGKQVPMMYQYNKLRYGVKDFPDGNGMRWVELPYEGTAGLSMILMLPKVRHQLQRSTDQLSIADMTELITSLKQNRGTNKMHLHVPKFNLYSSLSLVPALKSLGLRSIFERASALKDLSNEQLVVRDVSQRTYISIDEQGTKAVSAASLSFVALSAAPPPPTINFTVNEPFLLMIVDKTYEYPLFVGKIVDPGSN</sequence>
<evidence type="ECO:0000313" key="7">
    <source>
        <dbReference type="EnsemblMetazoa" id="ASTEI07529-PA"/>
    </source>
</evidence>
<evidence type="ECO:0000256" key="1">
    <source>
        <dbReference type="ARBA" id="ARBA00009500"/>
    </source>
</evidence>
<dbReference type="STRING" id="30069.A0A182YGE3"/>
<evidence type="ECO:0000256" key="2">
    <source>
        <dbReference type="ARBA" id="ARBA00022690"/>
    </source>
</evidence>